<keyword evidence="3" id="KW-1185">Reference proteome</keyword>
<protein>
    <submittedName>
        <fullName evidence="2">Uncharacterized protein</fullName>
    </submittedName>
</protein>
<dbReference type="RefSeq" id="YP_010097643.1">
    <property type="nucleotide sequence ID" value="NC_055760.1"/>
</dbReference>
<keyword evidence="1" id="KW-0812">Transmembrane</keyword>
<evidence type="ECO:0000256" key="1">
    <source>
        <dbReference type="SAM" id="Phobius"/>
    </source>
</evidence>
<keyword evidence="1" id="KW-1133">Transmembrane helix</keyword>
<sequence>MEPILQSLEQGVAPAILVIIYLLIIKIVDSRKESKQAKVSKQLADSVSEISAFIRTMMTDAVNKDKDKCKSAIEDAMFASGLRLVSFVNDTILHNHIHENKDNIIANIHNIVNAEYYTIYSSLSLYTINNNKVCDVMKSEWMIEIEKDITDIIYSDKLADSDKINIFMHKINIRIQSYITYIINKAIK</sequence>
<dbReference type="Proteomes" id="UP000257554">
    <property type="component" value="Segment"/>
</dbReference>
<keyword evidence="1" id="KW-0472">Membrane</keyword>
<evidence type="ECO:0000313" key="2">
    <source>
        <dbReference type="EMBL" id="AXH74492.1"/>
    </source>
</evidence>
<accession>A0A345MSZ2</accession>
<proteinExistence type="predicted"/>
<organism evidence="2 3">
    <name type="scientific">crAssphage sp. isolate ctbg_1</name>
    <dbReference type="NCBI Taxonomy" id="2989854"/>
    <lineage>
        <taxon>Viruses</taxon>
        <taxon>Duplodnaviria</taxon>
        <taxon>Heunggongvirae</taxon>
        <taxon>Uroviricota</taxon>
        <taxon>Caudoviricetes</taxon>
        <taxon>Crassvirales</taxon>
        <taxon>Intestiviridae</taxon>
        <taxon>Crudevirinae</taxon>
        <taxon>Whopevirus</taxon>
        <taxon>Whopevirus animalis</taxon>
    </lineage>
</organism>
<name>A0A345MSZ2_9CAUD</name>
<feature type="transmembrane region" description="Helical" evidence="1">
    <location>
        <begin position="12"/>
        <end position="28"/>
    </location>
</feature>
<reference evidence="2 3" key="1">
    <citation type="submission" date="2018-07" db="EMBL/GenBank/DDBJ databases">
        <title>Uncovering a Universe of Circular DNA Viruses in Animal Metagenomes.</title>
        <authorList>
            <person name="Tisza M."/>
            <person name="Buck C."/>
            <person name="Pastrana D."/>
            <person name="Welch N."/>
            <person name="Peretti A."/>
        </authorList>
    </citation>
    <scope>NUCLEOTIDE SEQUENCE [LARGE SCALE GENOMIC DNA]</scope>
    <source>
        <strain evidence="2">Ctbg_1</strain>
    </source>
</reference>
<dbReference type="GeneID" id="76971839"/>
<evidence type="ECO:0000313" key="3">
    <source>
        <dbReference type="Proteomes" id="UP000257554"/>
    </source>
</evidence>
<dbReference type="EMBL" id="MH616963">
    <property type="protein sequence ID" value="AXH74492.1"/>
    <property type="molecule type" value="Genomic_DNA"/>
</dbReference>